<accession>A0A5E4ED55</accession>
<sequence length="164" mass="18135">MGDNPPTGMGMGIPQNLLNGDGFRDGAGDGERERRWYCHTWPLPYPLSSLPPPHNSLIRSQLSSTTVTFLLLDAYSEFQENENRRKSLMLESYGVYSLEEYEDEGNAWSYACSQENRSMVVGMLAAQLKKGALMVAGLLAAAKRKVMATRMLAVAKGWRGSHGC</sequence>
<evidence type="ECO:0000313" key="3">
    <source>
        <dbReference type="Proteomes" id="UP000327085"/>
    </source>
</evidence>
<evidence type="ECO:0000313" key="2">
    <source>
        <dbReference type="EMBL" id="VVA13442.1"/>
    </source>
</evidence>
<gene>
    <name evidence="2" type="ORF">ALMOND_2B028554</name>
</gene>
<organism evidence="2 3">
    <name type="scientific">Prunus dulcis</name>
    <name type="common">Almond</name>
    <name type="synonym">Amygdalus dulcis</name>
    <dbReference type="NCBI Taxonomy" id="3755"/>
    <lineage>
        <taxon>Eukaryota</taxon>
        <taxon>Viridiplantae</taxon>
        <taxon>Streptophyta</taxon>
        <taxon>Embryophyta</taxon>
        <taxon>Tracheophyta</taxon>
        <taxon>Spermatophyta</taxon>
        <taxon>Magnoliopsida</taxon>
        <taxon>eudicotyledons</taxon>
        <taxon>Gunneridae</taxon>
        <taxon>Pentapetalae</taxon>
        <taxon>rosids</taxon>
        <taxon>fabids</taxon>
        <taxon>Rosales</taxon>
        <taxon>Rosaceae</taxon>
        <taxon>Amygdaloideae</taxon>
        <taxon>Amygdaleae</taxon>
        <taxon>Prunus</taxon>
    </lineage>
</organism>
<dbReference type="InParanoid" id="A0A5E4ED55"/>
<evidence type="ECO:0000256" key="1">
    <source>
        <dbReference type="SAM" id="MobiDB-lite"/>
    </source>
</evidence>
<name>A0A5E4ED55_PRUDU</name>
<dbReference type="EMBL" id="CABIKO010000007">
    <property type="protein sequence ID" value="VVA13442.1"/>
    <property type="molecule type" value="Genomic_DNA"/>
</dbReference>
<feature type="region of interest" description="Disordered" evidence="1">
    <location>
        <begin position="1"/>
        <end position="25"/>
    </location>
</feature>
<reference evidence="3" key="1">
    <citation type="journal article" date="2020" name="Plant J.">
        <title>Transposons played a major role in the diversification between the closely related almond and peach genomes: results from the almond genome sequence.</title>
        <authorList>
            <person name="Alioto T."/>
            <person name="Alexiou K.G."/>
            <person name="Bardil A."/>
            <person name="Barteri F."/>
            <person name="Castanera R."/>
            <person name="Cruz F."/>
            <person name="Dhingra A."/>
            <person name="Duval H."/>
            <person name="Fernandez I Marti A."/>
            <person name="Frias L."/>
            <person name="Galan B."/>
            <person name="Garcia J.L."/>
            <person name="Howad W."/>
            <person name="Gomez-Garrido J."/>
            <person name="Gut M."/>
            <person name="Julca I."/>
            <person name="Morata J."/>
            <person name="Puigdomenech P."/>
            <person name="Ribeca P."/>
            <person name="Rubio Cabetas M.J."/>
            <person name="Vlasova A."/>
            <person name="Wirthensohn M."/>
            <person name="Garcia-Mas J."/>
            <person name="Gabaldon T."/>
            <person name="Casacuberta J.M."/>
            <person name="Arus P."/>
        </authorList>
    </citation>
    <scope>NUCLEOTIDE SEQUENCE [LARGE SCALE GENOMIC DNA]</scope>
    <source>
        <strain evidence="3">cv. Texas</strain>
    </source>
</reference>
<dbReference type="AlphaFoldDB" id="A0A5E4ED55"/>
<protein>
    <submittedName>
        <fullName evidence="2">Uncharacterized protein</fullName>
    </submittedName>
</protein>
<proteinExistence type="predicted"/>
<dbReference type="Gramene" id="VVA13442">
    <property type="protein sequence ID" value="VVA13442"/>
    <property type="gene ID" value="Prudul26B028554"/>
</dbReference>
<dbReference type="Proteomes" id="UP000327085">
    <property type="component" value="Chromosome 1"/>
</dbReference>